<dbReference type="InterPro" id="IPR036034">
    <property type="entry name" value="PDZ_sf"/>
</dbReference>
<feature type="domain" description="PDZ" evidence="4">
    <location>
        <begin position="256"/>
        <end position="352"/>
    </location>
</feature>
<dbReference type="EMBL" id="MGIV01000014">
    <property type="protein sequence ID" value="OGM94258.1"/>
    <property type="molecule type" value="Genomic_DNA"/>
</dbReference>
<keyword evidence="2" id="KW-0645">Protease</keyword>
<dbReference type="Pfam" id="PF13365">
    <property type="entry name" value="Trypsin_2"/>
    <property type="match status" value="1"/>
</dbReference>
<dbReference type="PRINTS" id="PR00834">
    <property type="entry name" value="PROTEASES2C"/>
</dbReference>
<dbReference type="Gene3D" id="2.30.42.10">
    <property type="match status" value="1"/>
</dbReference>
<dbReference type="Pfam" id="PF13180">
    <property type="entry name" value="PDZ_2"/>
    <property type="match status" value="1"/>
</dbReference>
<evidence type="ECO:0000256" key="3">
    <source>
        <dbReference type="ARBA" id="ARBA00022801"/>
    </source>
</evidence>
<evidence type="ECO:0000259" key="4">
    <source>
        <dbReference type="Pfam" id="PF13180"/>
    </source>
</evidence>
<keyword evidence="3" id="KW-0378">Hydrolase</keyword>
<gene>
    <name evidence="5" type="ORF">A2610_03070</name>
</gene>
<comment type="similarity">
    <text evidence="1">Belongs to the peptidase S1C family.</text>
</comment>
<protein>
    <recommendedName>
        <fullName evidence="4">PDZ domain-containing protein</fullName>
    </recommendedName>
</protein>
<dbReference type="Gene3D" id="2.40.10.10">
    <property type="entry name" value="Trypsin-like serine proteases"/>
    <property type="match status" value="2"/>
</dbReference>
<name>A0A1F8E224_9BACT</name>
<comment type="caution">
    <text evidence="5">The sequence shown here is derived from an EMBL/GenBank/DDBJ whole genome shotgun (WGS) entry which is preliminary data.</text>
</comment>
<dbReference type="GO" id="GO:0004252">
    <property type="term" value="F:serine-type endopeptidase activity"/>
    <property type="evidence" value="ECO:0007669"/>
    <property type="project" value="InterPro"/>
</dbReference>
<sequence>MIQYDYMEHTDGFVSVVKKALPATVTIVVSKKFGEIEKEATEQYPDIPLWLKQRELGFLRQQTDKRGMLKVGNGSGFIIDPSGIVVSNRHIVSDVKNAYTVITNDGQKYQAKILARDPLSDIAILKIDNGGTFPFLSLGDSAHLELGEPVITVGNALGIFQNTVSKGIVSGLSRAITAQIDARSPIQEIHGLIQTDAAINPGNSGGPLINSTGKVIGINVAIIQGAQNIGFALPINTLKRDLTDLQRYGHIRQPFLGVHYVTVTENMQSRLKLPADHGALVVSPSPYMKSVIDKSPAAIAGLKEHDLIVECNKELISAEKPLGELLEKYEVGDTIYLTVLRKNRTLSLSAKLTEKNG</sequence>
<proteinExistence type="inferred from homology"/>
<dbReference type="SUPFAM" id="SSF50494">
    <property type="entry name" value="Trypsin-like serine proteases"/>
    <property type="match status" value="1"/>
</dbReference>
<dbReference type="Proteomes" id="UP000179057">
    <property type="component" value="Unassembled WGS sequence"/>
</dbReference>
<dbReference type="InterPro" id="IPR043504">
    <property type="entry name" value="Peptidase_S1_PA_chymotrypsin"/>
</dbReference>
<evidence type="ECO:0000256" key="1">
    <source>
        <dbReference type="ARBA" id="ARBA00010541"/>
    </source>
</evidence>
<evidence type="ECO:0000313" key="5">
    <source>
        <dbReference type="EMBL" id="OGM94258.1"/>
    </source>
</evidence>
<dbReference type="PANTHER" id="PTHR43343:SF3">
    <property type="entry name" value="PROTEASE DO-LIKE 8, CHLOROPLASTIC"/>
    <property type="match status" value="1"/>
</dbReference>
<evidence type="ECO:0000256" key="2">
    <source>
        <dbReference type="ARBA" id="ARBA00022670"/>
    </source>
</evidence>
<dbReference type="InterPro" id="IPR051201">
    <property type="entry name" value="Chloro_Bact_Ser_Proteases"/>
</dbReference>
<dbReference type="InterPro" id="IPR001940">
    <property type="entry name" value="Peptidase_S1C"/>
</dbReference>
<dbReference type="GO" id="GO:0006508">
    <property type="term" value="P:proteolysis"/>
    <property type="evidence" value="ECO:0007669"/>
    <property type="project" value="UniProtKB-KW"/>
</dbReference>
<dbReference type="AlphaFoldDB" id="A0A1F8E224"/>
<dbReference type="InterPro" id="IPR001478">
    <property type="entry name" value="PDZ"/>
</dbReference>
<accession>A0A1F8E224</accession>
<evidence type="ECO:0000313" key="6">
    <source>
        <dbReference type="Proteomes" id="UP000179057"/>
    </source>
</evidence>
<dbReference type="InterPro" id="IPR009003">
    <property type="entry name" value="Peptidase_S1_PA"/>
</dbReference>
<dbReference type="SUPFAM" id="SSF50156">
    <property type="entry name" value="PDZ domain-like"/>
    <property type="match status" value="1"/>
</dbReference>
<dbReference type="PANTHER" id="PTHR43343">
    <property type="entry name" value="PEPTIDASE S12"/>
    <property type="match status" value="1"/>
</dbReference>
<reference evidence="5 6" key="1">
    <citation type="journal article" date="2016" name="Nat. Commun.">
        <title>Thousands of microbial genomes shed light on interconnected biogeochemical processes in an aquifer system.</title>
        <authorList>
            <person name="Anantharaman K."/>
            <person name="Brown C.T."/>
            <person name="Hug L.A."/>
            <person name="Sharon I."/>
            <person name="Castelle C.J."/>
            <person name="Probst A.J."/>
            <person name="Thomas B.C."/>
            <person name="Singh A."/>
            <person name="Wilkins M.J."/>
            <person name="Karaoz U."/>
            <person name="Brodie E.L."/>
            <person name="Williams K.H."/>
            <person name="Hubbard S.S."/>
            <person name="Banfield J.F."/>
        </authorList>
    </citation>
    <scope>NUCLEOTIDE SEQUENCE [LARGE SCALE GENOMIC DNA]</scope>
</reference>
<organism evidence="5 6">
    <name type="scientific">Candidatus Wolfebacteria bacterium RIFOXYD1_FULL_48_65</name>
    <dbReference type="NCBI Taxonomy" id="1802561"/>
    <lineage>
        <taxon>Bacteria</taxon>
        <taxon>Candidatus Wolfeibacteriota</taxon>
    </lineage>
</organism>